<dbReference type="EMBL" id="AMQN01016519">
    <property type="status" value="NOT_ANNOTATED_CDS"/>
    <property type="molecule type" value="Genomic_DNA"/>
</dbReference>
<dbReference type="PANTHER" id="PTHR24198">
    <property type="entry name" value="ANKYRIN REPEAT AND PROTEIN KINASE DOMAIN-CONTAINING PROTEIN"/>
    <property type="match status" value="1"/>
</dbReference>
<evidence type="ECO:0000256" key="1">
    <source>
        <dbReference type="ARBA" id="ARBA00022737"/>
    </source>
</evidence>
<keyword evidence="1" id="KW-0677">Repeat</keyword>
<reference evidence="6" key="1">
    <citation type="submission" date="2012-12" db="EMBL/GenBank/DDBJ databases">
        <authorList>
            <person name="Hellsten U."/>
            <person name="Grimwood J."/>
            <person name="Chapman J.A."/>
            <person name="Shapiro H."/>
            <person name="Aerts A."/>
            <person name="Otillar R.P."/>
            <person name="Terry A.Y."/>
            <person name="Boore J.L."/>
            <person name="Simakov O."/>
            <person name="Marletaz F."/>
            <person name="Cho S.-J."/>
            <person name="Edsinger-Gonzales E."/>
            <person name="Havlak P."/>
            <person name="Kuo D.-H."/>
            <person name="Larsson T."/>
            <person name="Lv J."/>
            <person name="Arendt D."/>
            <person name="Savage R."/>
            <person name="Osoegawa K."/>
            <person name="de Jong P."/>
            <person name="Lindberg D.R."/>
            <person name="Seaver E.C."/>
            <person name="Weisblat D.A."/>
            <person name="Putnam N.H."/>
            <person name="Grigoriev I.V."/>
            <person name="Rokhsar D.S."/>
        </authorList>
    </citation>
    <scope>NUCLEOTIDE SEQUENCE</scope>
    <source>
        <strain evidence="6">I ESC-2004</strain>
    </source>
</reference>
<dbReference type="SMART" id="SM00248">
    <property type="entry name" value="ANK"/>
    <property type="match status" value="3"/>
</dbReference>
<feature type="repeat" description="ANK" evidence="3">
    <location>
        <begin position="157"/>
        <end position="193"/>
    </location>
</feature>
<dbReference type="STRING" id="283909.R7VHL7"/>
<dbReference type="SUPFAM" id="SSF48403">
    <property type="entry name" value="Ankyrin repeat"/>
    <property type="match status" value="1"/>
</dbReference>
<keyword evidence="2 3" id="KW-0040">ANK repeat</keyword>
<dbReference type="Gene3D" id="1.25.40.20">
    <property type="entry name" value="Ankyrin repeat-containing domain"/>
    <property type="match status" value="1"/>
</dbReference>
<evidence type="ECO:0000313" key="4">
    <source>
        <dbReference type="EMBL" id="ELU18072.1"/>
    </source>
</evidence>
<dbReference type="OrthoDB" id="194358at2759"/>
<dbReference type="InterPro" id="IPR002110">
    <property type="entry name" value="Ankyrin_rpt"/>
</dbReference>
<dbReference type="AlphaFoldDB" id="R7VHL7"/>
<sequence>MDNPKPTMLPFSDSFISGLTSTSLASASAHSLLPPTQKSTLKLNIRPTISVQLFKAIEDGNTWKFEYLTNCGASLDSFVSSAGYKVLVKALHIDDSKKRLVMFKKLLDLGADVRDVDNITKRDVLMWSVFLNRSREVSLILESDGAMDIDLQRKDADGNTSLHYAVLHNNSRNLKKLCQLMRKYDLSVDIKDQSGFTPYLHSVREGKDDCAVTLLQYGGANRGIHDSAVHASDHTWRSFGENSRRHQQTSINRKRASIYKYMGRLPELRAANFDSNNVRVIHSQREHEKLGSLYRENTKMRIKNKFQLPPIPSIDLIESIPELRSAPAIKSEKTDLAVSKTSKQDISALLGLYAEQHMTATRKSAPPTREVDLSDDEGDSDLDFNVLCLPKKKRETKVSICSVVSNRRRSCISTSPAPSGRMSSSSTVITTEGGSCVDAI</sequence>
<dbReference type="OMA" id="CELHCNG"/>
<reference evidence="5" key="3">
    <citation type="submission" date="2015-06" db="UniProtKB">
        <authorList>
            <consortium name="EnsemblMetazoa"/>
        </authorList>
    </citation>
    <scope>IDENTIFICATION</scope>
</reference>
<dbReference type="InterPro" id="IPR036770">
    <property type="entry name" value="Ankyrin_rpt-contain_sf"/>
</dbReference>
<keyword evidence="6" id="KW-1185">Reference proteome</keyword>
<dbReference type="PANTHER" id="PTHR24198:SF165">
    <property type="entry name" value="ANKYRIN REPEAT-CONTAINING PROTEIN-RELATED"/>
    <property type="match status" value="1"/>
</dbReference>
<evidence type="ECO:0000313" key="5">
    <source>
        <dbReference type="EnsemblMetazoa" id="CapteP195865"/>
    </source>
</evidence>
<proteinExistence type="predicted"/>
<dbReference type="EMBL" id="KB292156">
    <property type="protein sequence ID" value="ELU18072.1"/>
    <property type="molecule type" value="Genomic_DNA"/>
</dbReference>
<accession>R7VHL7</accession>
<dbReference type="PROSITE" id="PS50088">
    <property type="entry name" value="ANK_REPEAT"/>
    <property type="match status" value="1"/>
</dbReference>
<evidence type="ECO:0000313" key="6">
    <source>
        <dbReference type="Proteomes" id="UP000014760"/>
    </source>
</evidence>
<name>R7VHL7_CAPTE</name>
<protein>
    <submittedName>
        <fullName evidence="4 5">Uncharacterized protein</fullName>
    </submittedName>
</protein>
<reference evidence="4 6" key="2">
    <citation type="journal article" date="2013" name="Nature">
        <title>Insights into bilaterian evolution from three spiralian genomes.</title>
        <authorList>
            <person name="Simakov O."/>
            <person name="Marletaz F."/>
            <person name="Cho S.J."/>
            <person name="Edsinger-Gonzales E."/>
            <person name="Havlak P."/>
            <person name="Hellsten U."/>
            <person name="Kuo D.H."/>
            <person name="Larsson T."/>
            <person name="Lv J."/>
            <person name="Arendt D."/>
            <person name="Savage R."/>
            <person name="Osoegawa K."/>
            <person name="de Jong P."/>
            <person name="Grimwood J."/>
            <person name="Chapman J.A."/>
            <person name="Shapiro H."/>
            <person name="Aerts A."/>
            <person name="Otillar R.P."/>
            <person name="Terry A.Y."/>
            <person name="Boore J.L."/>
            <person name="Grigoriev I.V."/>
            <person name="Lindberg D.R."/>
            <person name="Seaver E.C."/>
            <person name="Weisblat D.A."/>
            <person name="Putnam N.H."/>
            <person name="Rokhsar D.S."/>
        </authorList>
    </citation>
    <scope>NUCLEOTIDE SEQUENCE</scope>
    <source>
        <strain evidence="4 6">I ESC-2004</strain>
    </source>
</reference>
<evidence type="ECO:0000256" key="3">
    <source>
        <dbReference type="PROSITE-ProRule" id="PRU00023"/>
    </source>
</evidence>
<gene>
    <name evidence="4" type="ORF">CAPTEDRAFT_195865</name>
</gene>
<dbReference type="HOGENOM" id="CLU_622950_0_0_1"/>
<dbReference type="Pfam" id="PF12796">
    <property type="entry name" value="Ank_2"/>
    <property type="match status" value="1"/>
</dbReference>
<organism evidence="4">
    <name type="scientific">Capitella teleta</name>
    <name type="common">Polychaete worm</name>
    <dbReference type="NCBI Taxonomy" id="283909"/>
    <lineage>
        <taxon>Eukaryota</taxon>
        <taxon>Metazoa</taxon>
        <taxon>Spiralia</taxon>
        <taxon>Lophotrochozoa</taxon>
        <taxon>Annelida</taxon>
        <taxon>Polychaeta</taxon>
        <taxon>Sedentaria</taxon>
        <taxon>Scolecida</taxon>
        <taxon>Capitellidae</taxon>
        <taxon>Capitella</taxon>
    </lineage>
</organism>
<dbReference type="Proteomes" id="UP000014760">
    <property type="component" value="Unassembled WGS sequence"/>
</dbReference>
<dbReference type="EnsemblMetazoa" id="CapteT195865">
    <property type="protein sequence ID" value="CapteP195865"/>
    <property type="gene ID" value="CapteG195865"/>
</dbReference>
<evidence type="ECO:0000256" key="2">
    <source>
        <dbReference type="ARBA" id="ARBA00023043"/>
    </source>
</evidence>